<dbReference type="GO" id="GO:0005886">
    <property type="term" value="C:plasma membrane"/>
    <property type="evidence" value="ECO:0007669"/>
    <property type="project" value="TreeGrafter"/>
</dbReference>
<dbReference type="Gene3D" id="3.30.565.10">
    <property type="entry name" value="Histidine kinase-like ATPase, C-terminal domain"/>
    <property type="match status" value="1"/>
</dbReference>
<evidence type="ECO:0000313" key="13">
    <source>
        <dbReference type="Proteomes" id="UP000321039"/>
    </source>
</evidence>
<keyword evidence="4" id="KW-0597">Phosphoprotein</keyword>
<evidence type="ECO:0000256" key="5">
    <source>
        <dbReference type="ARBA" id="ARBA00022679"/>
    </source>
</evidence>
<evidence type="ECO:0000256" key="10">
    <source>
        <dbReference type="SAM" id="Phobius"/>
    </source>
</evidence>
<dbReference type="PANTHER" id="PTHR45436:SF4">
    <property type="entry name" value="SENSOR PROTEIN PHOQ"/>
    <property type="match status" value="1"/>
</dbReference>
<evidence type="ECO:0000256" key="7">
    <source>
        <dbReference type="ARBA" id="ARBA00022777"/>
    </source>
</evidence>
<keyword evidence="9 10" id="KW-0472">Membrane</keyword>
<dbReference type="InterPro" id="IPR050428">
    <property type="entry name" value="TCS_sensor_his_kinase"/>
</dbReference>
<dbReference type="SUPFAM" id="SSF55874">
    <property type="entry name" value="ATPase domain of HSP90 chaperone/DNA topoisomerase II/histidine kinase"/>
    <property type="match status" value="1"/>
</dbReference>
<name>A0A5C8ZQF8_9GAMM</name>
<dbReference type="PROSITE" id="PS50109">
    <property type="entry name" value="HIS_KIN"/>
    <property type="match status" value="1"/>
</dbReference>
<dbReference type="Proteomes" id="UP000321039">
    <property type="component" value="Unassembled WGS sequence"/>
</dbReference>
<evidence type="ECO:0000256" key="9">
    <source>
        <dbReference type="ARBA" id="ARBA00023136"/>
    </source>
</evidence>
<comment type="catalytic activity">
    <reaction evidence="1">
        <text>ATP + protein L-histidine = ADP + protein N-phospho-L-histidine.</text>
        <dbReference type="EC" id="2.7.13.3"/>
    </reaction>
</comment>
<dbReference type="PRINTS" id="PR00344">
    <property type="entry name" value="BCTRLSENSOR"/>
</dbReference>
<comment type="caution">
    <text evidence="12">The sequence shown here is derived from an EMBL/GenBank/DDBJ whole genome shotgun (WGS) entry which is preliminary data.</text>
</comment>
<proteinExistence type="predicted"/>
<dbReference type="CDD" id="cd00082">
    <property type="entry name" value="HisKA"/>
    <property type="match status" value="1"/>
</dbReference>
<dbReference type="SMART" id="SM00387">
    <property type="entry name" value="HATPase_c"/>
    <property type="match status" value="1"/>
</dbReference>
<accession>A0A5C8ZQF8</accession>
<evidence type="ECO:0000313" key="12">
    <source>
        <dbReference type="EMBL" id="TXS90726.1"/>
    </source>
</evidence>
<feature type="transmembrane region" description="Helical" evidence="10">
    <location>
        <begin position="12"/>
        <end position="31"/>
    </location>
</feature>
<keyword evidence="6 10" id="KW-0812">Transmembrane</keyword>
<organism evidence="12 13">
    <name type="scientific">Parahaliea maris</name>
    <dbReference type="NCBI Taxonomy" id="2716870"/>
    <lineage>
        <taxon>Bacteria</taxon>
        <taxon>Pseudomonadati</taxon>
        <taxon>Pseudomonadota</taxon>
        <taxon>Gammaproteobacteria</taxon>
        <taxon>Cellvibrionales</taxon>
        <taxon>Halieaceae</taxon>
        <taxon>Parahaliea</taxon>
    </lineage>
</organism>
<evidence type="ECO:0000256" key="3">
    <source>
        <dbReference type="ARBA" id="ARBA00012438"/>
    </source>
</evidence>
<dbReference type="SUPFAM" id="SSF47384">
    <property type="entry name" value="Homodimeric domain of signal transducing histidine kinase"/>
    <property type="match status" value="1"/>
</dbReference>
<dbReference type="InterPro" id="IPR036097">
    <property type="entry name" value="HisK_dim/P_sf"/>
</dbReference>
<reference evidence="12 13" key="1">
    <citation type="submission" date="2019-08" db="EMBL/GenBank/DDBJ databases">
        <title>Parahaliea maris sp. nov., isolated from the surface seawater.</title>
        <authorList>
            <person name="Liu Y."/>
        </authorList>
    </citation>
    <scope>NUCLEOTIDE SEQUENCE [LARGE SCALE GENOMIC DNA]</scope>
    <source>
        <strain evidence="12 13">HSLHS9</strain>
    </source>
</reference>
<dbReference type="Gene3D" id="1.10.287.130">
    <property type="match status" value="1"/>
</dbReference>
<dbReference type="AlphaFoldDB" id="A0A5C8ZQF8"/>
<feature type="domain" description="Histidine kinase" evidence="11">
    <location>
        <begin position="245"/>
        <end position="441"/>
    </location>
</feature>
<evidence type="ECO:0000259" key="11">
    <source>
        <dbReference type="PROSITE" id="PS50109"/>
    </source>
</evidence>
<dbReference type="InterPro" id="IPR005467">
    <property type="entry name" value="His_kinase_dom"/>
</dbReference>
<feature type="transmembrane region" description="Helical" evidence="10">
    <location>
        <begin position="166"/>
        <end position="189"/>
    </location>
</feature>
<dbReference type="EMBL" id="VRZA01000007">
    <property type="protein sequence ID" value="TXS90726.1"/>
    <property type="molecule type" value="Genomic_DNA"/>
</dbReference>
<protein>
    <recommendedName>
        <fullName evidence="3">histidine kinase</fullName>
        <ecNumber evidence="3">2.7.13.3</ecNumber>
    </recommendedName>
</protein>
<keyword evidence="8 10" id="KW-1133">Transmembrane helix</keyword>
<keyword evidence="5" id="KW-0808">Transferase</keyword>
<gene>
    <name evidence="12" type="ORF">FV139_17245</name>
</gene>
<dbReference type="InterPro" id="IPR036890">
    <property type="entry name" value="HATPase_C_sf"/>
</dbReference>
<dbReference type="GO" id="GO:0000155">
    <property type="term" value="F:phosphorelay sensor kinase activity"/>
    <property type="evidence" value="ECO:0007669"/>
    <property type="project" value="InterPro"/>
</dbReference>
<dbReference type="PANTHER" id="PTHR45436">
    <property type="entry name" value="SENSOR HISTIDINE KINASE YKOH"/>
    <property type="match status" value="1"/>
</dbReference>
<dbReference type="GO" id="GO:0005524">
    <property type="term" value="F:ATP binding"/>
    <property type="evidence" value="ECO:0007669"/>
    <property type="project" value="UniProtKB-KW"/>
</dbReference>
<evidence type="ECO:0000256" key="8">
    <source>
        <dbReference type="ARBA" id="ARBA00022989"/>
    </source>
</evidence>
<comment type="subcellular location">
    <subcellularLocation>
        <location evidence="2">Membrane</location>
    </subcellularLocation>
</comment>
<evidence type="ECO:0000256" key="2">
    <source>
        <dbReference type="ARBA" id="ARBA00004370"/>
    </source>
</evidence>
<evidence type="ECO:0000256" key="6">
    <source>
        <dbReference type="ARBA" id="ARBA00022692"/>
    </source>
</evidence>
<keyword evidence="7" id="KW-0418">Kinase</keyword>
<evidence type="ECO:0000256" key="1">
    <source>
        <dbReference type="ARBA" id="ARBA00000085"/>
    </source>
</evidence>
<dbReference type="RefSeq" id="WP_148069724.1">
    <property type="nucleotide sequence ID" value="NZ_VRZA01000007.1"/>
</dbReference>
<sequence length="441" mass="48331">MSRALNSLSARILVASLLLVLIFIGSSGLYLERSHRLSIEAAEEERLQLQVLTLLAQADYERSLSMPLEMLEPRLNQASSGLYARVTGAGGQVLWQSRSALTVAAPWSGAPLAPGERRFARQDDLYRLDYQVIWETEDGTEVPLRFTVLESATAVDADLSTYRRHLLFWLGGSTLLLGLSLPVILFWALGPLRNLAGDIAAIERSEAEQLEGFYPVEVQPLTANLNRLLRGEQQRRERARNTLADLAHSLKTPLAVISSADPGRNDFPALVREQAARMQDIVDYQLQRGIGGGQTLLQTVDITTVVERLRHSLLKVYAQQQPVMEVCVEGHPAFRGDERDLLEMLGNLVDNACKYGAGRVRIEVRQTPQALEIAVEDNGPGIAPELRTAVRQRGTRADSQVPGQGIGLAVASDIATSYGGHLQIEDSPGLGGARLGLYFPT</sequence>
<keyword evidence="13" id="KW-1185">Reference proteome</keyword>
<dbReference type="InterPro" id="IPR003661">
    <property type="entry name" value="HisK_dim/P_dom"/>
</dbReference>
<evidence type="ECO:0000256" key="4">
    <source>
        <dbReference type="ARBA" id="ARBA00022553"/>
    </source>
</evidence>
<dbReference type="InterPro" id="IPR004358">
    <property type="entry name" value="Sig_transdc_His_kin-like_C"/>
</dbReference>
<dbReference type="EC" id="2.7.13.3" evidence="3"/>
<dbReference type="InterPro" id="IPR003594">
    <property type="entry name" value="HATPase_dom"/>
</dbReference>
<dbReference type="Pfam" id="PF02518">
    <property type="entry name" value="HATPase_c"/>
    <property type="match status" value="1"/>
</dbReference>